<evidence type="ECO:0000256" key="8">
    <source>
        <dbReference type="ARBA" id="ARBA00022884"/>
    </source>
</evidence>
<dbReference type="InterPro" id="IPR036397">
    <property type="entry name" value="RNaseH_sf"/>
</dbReference>
<keyword evidence="4" id="KW-0479">Metal-binding</keyword>
<dbReference type="GO" id="GO:0004519">
    <property type="term" value="F:endonuclease activity"/>
    <property type="evidence" value="ECO:0007669"/>
    <property type="project" value="UniProtKB-UniRule"/>
</dbReference>
<keyword evidence="9" id="KW-0051">Antiviral defense</keyword>
<comment type="subunit">
    <text evidence="12">Monomer. Binds crRNA and tracrRNA.</text>
</comment>
<dbReference type="InterPro" id="IPR028629">
    <property type="entry name" value="Cas9"/>
</dbReference>
<evidence type="ECO:0000256" key="5">
    <source>
        <dbReference type="ARBA" id="ARBA00022759"/>
    </source>
</evidence>
<dbReference type="NCBIfam" id="TIGR01865">
    <property type="entry name" value="cas_Csn1"/>
    <property type="match status" value="1"/>
</dbReference>
<accession>A0A4Y1ZI26</accession>
<evidence type="ECO:0000256" key="12">
    <source>
        <dbReference type="ARBA" id="ARBA00046380"/>
    </source>
</evidence>
<sequence length="372" mass="43897">MTVFKDDQDTKDYLANRYVNDKGKQVANLTNREYDEELVEQLINLSFSQFGHLSRKAIYRLIPQMEQGLSYYEACKKVGYRLNEQIGKGKQHLLPVIPADEIRNPVVIRSLSQTRKIINAIIKRYGSPAYMYIELAREMGRPYSERRDLETQYNHNRTVNDQAKEHIQELFPAMSAPRGHDILKYKLWQQQQGQCAYSLESIPAERVFEPGYAEVDHIIPYSRSFDDSNSNKVLVLSRMNQEKKNRTPYEWFGGDEHRWQKFETYVTTLKKVDKKKKSLLTKKNVDEEQEETFKSRHLNDTRYITRFIKNFIADNLQFRELDEDIKQRVFTVNGAFTSLMRKRWGFNKNREEKQFASCCGCCNHCGKSTFSL</sequence>
<evidence type="ECO:0000256" key="7">
    <source>
        <dbReference type="ARBA" id="ARBA00022842"/>
    </source>
</evidence>
<feature type="domain" description="HNH Cas9-type" evidence="14">
    <location>
        <begin position="142"/>
        <end position="298"/>
    </location>
</feature>
<dbReference type="Proteomes" id="UP000319716">
    <property type="component" value="Unassembled WGS sequence"/>
</dbReference>
<dbReference type="AlphaFoldDB" id="A0A4Y1ZI26"/>
<reference evidence="15 16" key="1">
    <citation type="submission" date="2017-11" db="EMBL/GenBank/DDBJ databases">
        <title>Draft Genome Sequence of Sporolactobacillus inulinus NBRC 111894 Isolated from Koso, a Japanese Sugar-Vegetable Fermented Beverage.</title>
        <authorList>
            <person name="Chiou T.Y."/>
            <person name="Oshima K."/>
            <person name="Suda W."/>
            <person name="Hattori M."/>
            <person name="Takahashi T."/>
        </authorList>
    </citation>
    <scope>NUCLEOTIDE SEQUENCE [LARGE SCALE GENOMIC DNA]</scope>
    <source>
        <strain evidence="15 16">NBRC111894</strain>
    </source>
</reference>
<dbReference type="EMBL" id="BEXB01000062">
    <property type="protein sequence ID" value="GAY78785.1"/>
    <property type="molecule type" value="Genomic_DNA"/>
</dbReference>
<dbReference type="Pfam" id="PF18541">
    <property type="entry name" value="RuvC_III"/>
    <property type="match status" value="1"/>
</dbReference>
<dbReference type="GO" id="GO:0003677">
    <property type="term" value="F:DNA binding"/>
    <property type="evidence" value="ECO:0007669"/>
    <property type="project" value="UniProtKB-UniRule"/>
</dbReference>
<evidence type="ECO:0000259" key="14">
    <source>
        <dbReference type="PROSITE" id="PS51749"/>
    </source>
</evidence>
<keyword evidence="5 13" id="KW-0255">Endonuclease</keyword>
<proteinExistence type="inferred from homology"/>
<keyword evidence="11" id="KW-0464">Manganese</keyword>
<protein>
    <submittedName>
        <fullName evidence="15">CRISPR-associated protein, Csn1 family</fullName>
    </submittedName>
</protein>
<keyword evidence="8" id="KW-0694">RNA-binding</keyword>
<evidence type="ECO:0000256" key="1">
    <source>
        <dbReference type="ARBA" id="ARBA00001946"/>
    </source>
</evidence>
<comment type="caution">
    <text evidence="15">The sequence shown here is derived from an EMBL/GenBank/DDBJ whole genome shotgun (WGS) entry which is preliminary data.</text>
</comment>
<keyword evidence="10 13" id="KW-0238">DNA-binding</keyword>
<evidence type="ECO:0000256" key="2">
    <source>
        <dbReference type="ARBA" id="ARBA00005244"/>
    </source>
</evidence>
<evidence type="ECO:0000313" key="16">
    <source>
        <dbReference type="Proteomes" id="UP000319716"/>
    </source>
</evidence>
<evidence type="ECO:0000313" key="15">
    <source>
        <dbReference type="EMBL" id="GAY78785.1"/>
    </source>
</evidence>
<evidence type="ECO:0000256" key="6">
    <source>
        <dbReference type="ARBA" id="ARBA00022801"/>
    </source>
</evidence>
<dbReference type="GO" id="GO:0051607">
    <property type="term" value="P:defense response to virus"/>
    <property type="evidence" value="ECO:0007669"/>
    <property type="project" value="UniProtKB-KW"/>
</dbReference>
<dbReference type="PROSITE" id="PS51749">
    <property type="entry name" value="HNH_CAS9"/>
    <property type="match status" value="1"/>
</dbReference>
<keyword evidence="7" id="KW-0460">Magnesium</keyword>
<dbReference type="Gene3D" id="3.30.420.10">
    <property type="entry name" value="Ribonuclease H-like superfamily/Ribonuclease H"/>
    <property type="match status" value="2"/>
</dbReference>
<name>A0A4Y1ZI26_9BACL</name>
<evidence type="ECO:0000256" key="13">
    <source>
        <dbReference type="PROSITE-ProRule" id="PRU01085"/>
    </source>
</evidence>
<evidence type="ECO:0000256" key="9">
    <source>
        <dbReference type="ARBA" id="ARBA00023118"/>
    </source>
</evidence>
<evidence type="ECO:0000256" key="3">
    <source>
        <dbReference type="ARBA" id="ARBA00022722"/>
    </source>
</evidence>
<organism evidence="15 16">
    <name type="scientific">Sporolactobacillus inulinus</name>
    <dbReference type="NCBI Taxonomy" id="2078"/>
    <lineage>
        <taxon>Bacteria</taxon>
        <taxon>Bacillati</taxon>
        <taxon>Bacillota</taxon>
        <taxon>Bacilli</taxon>
        <taxon>Bacillales</taxon>
        <taxon>Sporolactobacillaceae</taxon>
        <taxon>Sporolactobacillus</taxon>
    </lineage>
</organism>
<dbReference type="InterPro" id="IPR041383">
    <property type="entry name" value="RuvC_III"/>
</dbReference>
<comment type="cofactor">
    <cofactor evidence="1">
        <name>Mg(2+)</name>
        <dbReference type="ChEBI" id="CHEBI:18420"/>
    </cofactor>
</comment>
<dbReference type="GO" id="GO:0046872">
    <property type="term" value="F:metal ion binding"/>
    <property type="evidence" value="ECO:0007669"/>
    <property type="project" value="UniProtKB-KW"/>
</dbReference>
<evidence type="ECO:0000256" key="10">
    <source>
        <dbReference type="ARBA" id="ARBA00023125"/>
    </source>
</evidence>
<dbReference type="GO" id="GO:0016787">
    <property type="term" value="F:hydrolase activity"/>
    <property type="evidence" value="ECO:0007669"/>
    <property type="project" value="UniProtKB-KW"/>
</dbReference>
<gene>
    <name evidence="15" type="ORF">NBRC111894_4339</name>
</gene>
<dbReference type="GO" id="GO:0003723">
    <property type="term" value="F:RNA binding"/>
    <property type="evidence" value="ECO:0007669"/>
    <property type="project" value="UniProtKB-UniRule"/>
</dbReference>
<comment type="similarity">
    <text evidence="2">Belongs to the CRISPR-associated protein Cas9 family. Subtype II-A subfamily.</text>
</comment>
<keyword evidence="6 13" id="KW-0378">Hydrolase</keyword>
<dbReference type="Pfam" id="PF13395">
    <property type="entry name" value="HNH_4"/>
    <property type="match status" value="1"/>
</dbReference>
<evidence type="ECO:0000256" key="11">
    <source>
        <dbReference type="ARBA" id="ARBA00023211"/>
    </source>
</evidence>
<dbReference type="InterPro" id="IPR003615">
    <property type="entry name" value="HNH_nuc"/>
</dbReference>
<evidence type="ECO:0000256" key="4">
    <source>
        <dbReference type="ARBA" id="ARBA00022723"/>
    </source>
</evidence>
<keyword evidence="3 13" id="KW-0540">Nuclease</keyword>
<dbReference type="InterPro" id="IPR033114">
    <property type="entry name" value="HNH_CAS9"/>
</dbReference>